<dbReference type="PANTHER" id="PTHR46268:SF6">
    <property type="entry name" value="UNIVERSAL STRESS PROTEIN UP12"/>
    <property type="match status" value="1"/>
</dbReference>
<gene>
    <name evidence="3" type="ORF">NOCA240009</name>
</gene>
<feature type="domain" description="UspA" evidence="2">
    <location>
        <begin position="10"/>
        <end position="149"/>
    </location>
</feature>
<sequence length="281" mass="29343">MNTTSTPAGSIVVGVDGSAYAEAALIWAVDQAALENRPLTLVHAVEPIGFMASGTYAGGGIDYGALLDQTRTAARQVLHAAKAHALEAQPGLEVHELLSYADARTALLDLSHHAAMIVLGSRGRGPVASLLLGSVSVSVAKHAACPVVVRRPTDPSLTTHGILVGVDGTELSLPAIDFAYRMASFRGRPLVVLHCYWQAGERDLVAESIAGMAEKFPDVPVEVRLADGFADQHLVAASQNYELVVVGHHPITPLNDLVFGSVAPTVLEHAHGAVAVVPSQV</sequence>
<evidence type="ECO:0000256" key="1">
    <source>
        <dbReference type="ARBA" id="ARBA00008791"/>
    </source>
</evidence>
<evidence type="ECO:0000313" key="3">
    <source>
        <dbReference type="EMBL" id="CUR57242.1"/>
    </source>
</evidence>
<accession>A0A2P2C8U3</accession>
<dbReference type="InterPro" id="IPR006015">
    <property type="entry name" value="Universal_stress_UspA"/>
</dbReference>
<feature type="domain" description="UspA" evidence="2">
    <location>
        <begin position="210"/>
        <end position="278"/>
    </location>
</feature>
<dbReference type="InterPro" id="IPR006016">
    <property type="entry name" value="UspA"/>
</dbReference>
<dbReference type="SUPFAM" id="SSF52402">
    <property type="entry name" value="Adenine nucleotide alpha hydrolases-like"/>
    <property type="match status" value="2"/>
</dbReference>
<reference evidence="3" key="1">
    <citation type="submission" date="2015-08" db="EMBL/GenBank/DDBJ databases">
        <authorList>
            <person name="Babu N.S."/>
            <person name="Beckwith C.J."/>
            <person name="Beseler K.G."/>
            <person name="Brison A."/>
            <person name="Carone J.V."/>
            <person name="Caskin T.P."/>
            <person name="Diamond M."/>
            <person name="Durham M.E."/>
            <person name="Foxe J.M."/>
            <person name="Go M."/>
            <person name="Henderson B.A."/>
            <person name="Jones I.B."/>
            <person name="McGettigan J.A."/>
            <person name="Micheletti S.J."/>
            <person name="Nasrallah M.E."/>
            <person name="Ortiz D."/>
            <person name="Piller C.R."/>
            <person name="Privatt S.R."/>
            <person name="Schneider S.L."/>
            <person name="Sharp S."/>
            <person name="Smith T.C."/>
            <person name="Stanton J.D."/>
            <person name="Ullery H.E."/>
            <person name="Wilson R.J."/>
            <person name="Serrano M.G."/>
            <person name="Buck G."/>
            <person name="Lee V."/>
            <person name="Wang Y."/>
            <person name="Carvalho R."/>
            <person name="Voegtly L."/>
            <person name="Shi R."/>
            <person name="Duckworth R."/>
            <person name="Johnson A."/>
            <person name="Loviza R."/>
            <person name="Walstead R."/>
            <person name="Shah Z."/>
            <person name="Kiflezghi M."/>
            <person name="Wade K."/>
            <person name="Ball S.L."/>
            <person name="Bradley K.W."/>
            <person name="Asai D.J."/>
            <person name="Bowman C.A."/>
            <person name="Russell D.A."/>
            <person name="Pope W.H."/>
            <person name="Jacobs-Sera D."/>
            <person name="Hendrix R.W."/>
            <person name="Hatfull G.F."/>
        </authorList>
    </citation>
    <scope>NUCLEOTIDE SEQUENCE</scope>
</reference>
<protein>
    <submittedName>
        <fullName evidence="3">Putative UspA domain protein</fullName>
    </submittedName>
</protein>
<dbReference type="PANTHER" id="PTHR46268">
    <property type="entry name" value="STRESS RESPONSE PROTEIN NHAX"/>
    <property type="match status" value="1"/>
</dbReference>
<dbReference type="PRINTS" id="PR01438">
    <property type="entry name" value="UNVRSLSTRESS"/>
</dbReference>
<dbReference type="AlphaFoldDB" id="A0A2P2C8U3"/>
<organism evidence="3">
    <name type="scientific">metagenome</name>
    <dbReference type="NCBI Taxonomy" id="256318"/>
    <lineage>
        <taxon>unclassified sequences</taxon>
        <taxon>metagenomes</taxon>
    </lineage>
</organism>
<dbReference type="Gene3D" id="3.40.50.620">
    <property type="entry name" value="HUPs"/>
    <property type="match status" value="2"/>
</dbReference>
<name>A0A2P2C8U3_9ZZZZ</name>
<dbReference type="InterPro" id="IPR014729">
    <property type="entry name" value="Rossmann-like_a/b/a_fold"/>
</dbReference>
<dbReference type="EMBL" id="CZKA01000034">
    <property type="protein sequence ID" value="CUR57242.1"/>
    <property type="molecule type" value="Genomic_DNA"/>
</dbReference>
<dbReference type="Pfam" id="PF00582">
    <property type="entry name" value="Usp"/>
    <property type="match status" value="2"/>
</dbReference>
<comment type="similarity">
    <text evidence="1">Belongs to the universal stress protein A family.</text>
</comment>
<proteinExistence type="inferred from homology"/>
<evidence type="ECO:0000259" key="2">
    <source>
        <dbReference type="Pfam" id="PF00582"/>
    </source>
</evidence>